<protein>
    <recommendedName>
        <fullName evidence="4">WD40-like Beta Propeller Repeat</fullName>
    </recommendedName>
</protein>
<evidence type="ECO:0008006" key="4">
    <source>
        <dbReference type="Google" id="ProtNLM"/>
    </source>
</evidence>
<dbReference type="EMBL" id="JAJFZV010000004">
    <property type="protein sequence ID" value="MCC3297249.1"/>
    <property type="molecule type" value="Genomic_DNA"/>
</dbReference>
<comment type="caution">
    <text evidence="2">The sequence shown here is derived from an EMBL/GenBank/DDBJ whole genome shotgun (WGS) entry which is preliminary data.</text>
</comment>
<keyword evidence="3" id="KW-1185">Reference proteome</keyword>
<keyword evidence="1" id="KW-1133">Transmembrane helix</keyword>
<dbReference type="Pfam" id="PF07676">
    <property type="entry name" value="PD40"/>
    <property type="match status" value="1"/>
</dbReference>
<dbReference type="RefSeq" id="WP_227895067.1">
    <property type="nucleotide sequence ID" value="NZ_CP099466.1"/>
</dbReference>
<dbReference type="Gene3D" id="2.120.10.30">
    <property type="entry name" value="TolB, C-terminal domain"/>
    <property type="match status" value="1"/>
</dbReference>
<dbReference type="Proteomes" id="UP001139158">
    <property type="component" value="Unassembled WGS sequence"/>
</dbReference>
<evidence type="ECO:0000313" key="3">
    <source>
        <dbReference type="Proteomes" id="UP001139158"/>
    </source>
</evidence>
<dbReference type="SUPFAM" id="SSF82171">
    <property type="entry name" value="DPP6 N-terminal domain-like"/>
    <property type="match status" value="1"/>
</dbReference>
<accession>A0A9X1MC26</accession>
<feature type="transmembrane region" description="Helical" evidence="1">
    <location>
        <begin position="16"/>
        <end position="35"/>
    </location>
</feature>
<dbReference type="InterPro" id="IPR011042">
    <property type="entry name" value="6-blade_b-propeller_TolB-like"/>
</dbReference>
<dbReference type="InterPro" id="IPR011659">
    <property type="entry name" value="WD40"/>
</dbReference>
<dbReference type="AlphaFoldDB" id="A0A9X1MC26"/>
<evidence type="ECO:0000256" key="1">
    <source>
        <dbReference type="SAM" id="Phobius"/>
    </source>
</evidence>
<gene>
    <name evidence="2" type="ORF">LJ757_05435</name>
</gene>
<reference evidence="2" key="1">
    <citation type="submission" date="2021-10" db="EMBL/GenBank/DDBJ databases">
        <title>Novel species in genus Arthrobacter.</title>
        <authorList>
            <person name="Liu Y."/>
        </authorList>
    </citation>
    <scope>NUCLEOTIDE SEQUENCE</scope>
    <source>
        <strain evidence="2">Zg-Y453</strain>
    </source>
</reference>
<proteinExistence type="predicted"/>
<organism evidence="2 3">
    <name type="scientific">Arthrobacter caoxuetaonis</name>
    <dbReference type="NCBI Taxonomy" id="2886935"/>
    <lineage>
        <taxon>Bacteria</taxon>
        <taxon>Bacillati</taxon>
        <taxon>Actinomycetota</taxon>
        <taxon>Actinomycetes</taxon>
        <taxon>Micrococcales</taxon>
        <taxon>Micrococcaceae</taxon>
        <taxon>Arthrobacter</taxon>
    </lineage>
</organism>
<name>A0A9X1MC26_9MICC</name>
<keyword evidence="1" id="KW-0812">Transmembrane</keyword>
<sequence>MTDLQEEHHVPSAVRWRFLAVVTAAVVGGSVFYGVSSFQDYRERSAAAPGVALETSGPPPAGGYVMFRNTASGAGYGHIGTVPLTEPGGPRRLEDTACDRIYASAAVRSCLQTTPGVMTTFSDVVLDADGNTLDSWPLPGIPSRTRVSPDGSLIASTAFVTGHSYAGTGFSTETRITGVDGTDHGNIEDFALLVDGTRVTAADRNMWGVTFSADGDTFYATAASGNATWLVRGSLSARTLTALRDGVECPSLSPDGRRIAFKKEVSGSATPHWRVAVLELDSLEEAVLGETRSVDDQIEWLDDATVLYGLPRDGAPGDSDIWSLSLAGGEPELFLEHAWSPAIVR</sequence>
<keyword evidence="1" id="KW-0472">Membrane</keyword>
<evidence type="ECO:0000313" key="2">
    <source>
        <dbReference type="EMBL" id="MCC3297249.1"/>
    </source>
</evidence>